<dbReference type="STRING" id="1703345.A3860_37240"/>
<protein>
    <submittedName>
        <fullName evidence="2">Uncharacterized protein</fullName>
    </submittedName>
</protein>
<keyword evidence="1" id="KW-1133">Transmembrane helix</keyword>
<feature type="transmembrane region" description="Helical" evidence="1">
    <location>
        <begin position="21"/>
        <end position="40"/>
    </location>
</feature>
<dbReference type="AlphaFoldDB" id="A0A1V9FMI1"/>
<keyword evidence="1" id="KW-0812">Transmembrane</keyword>
<reference evidence="2 3" key="1">
    <citation type="submission" date="2016-03" db="EMBL/GenBank/DDBJ databases">
        <title>Niastella vici sp. nov., isolated from farmland soil.</title>
        <authorList>
            <person name="Chen L."/>
            <person name="Wang D."/>
            <person name="Yang S."/>
            <person name="Wang G."/>
        </authorList>
    </citation>
    <scope>NUCLEOTIDE SEQUENCE [LARGE SCALE GENOMIC DNA]</scope>
    <source>
        <strain evidence="2 3">DJ57</strain>
    </source>
</reference>
<comment type="caution">
    <text evidence="2">The sequence shown here is derived from an EMBL/GenBank/DDBJ whole genome shotgun (WGS) entry which is preliminary data.</text>
</comment>
<proteinExistence type="predicted"/>
<dbReference type="Proteomes" id="UP000192796">
    <property type="component" value="Unassembled WGS sequence"/>
</dbReference>
<evidence type="ECO:0000256" key="1">
    <source>
        <dbReference type="SAM" id="Phobius"/>
    </source>
</evidence>
<evidence type="ECO:0000313" key="3">
    <source>
        <dbReference type="Proteomes" id="UP000192796"/>
    </source>
</evidence>
<organism evidence="2 3">
    <name type="scientific">Niastella vici</name>
    <dbReference type="NCBI Taxonomy" id="1703345"/>
    <lineage>
        <taxon>Bacteria</taxon>
        <taxon>Pseudomonadati</taxon>
        <taxon>Bacteroidota</taxon>
        <taxon>Chitinophagia</taxon>
        <taxon>Chitinophagales</taxon>
        <taxon>Chitinophagaceae</taxon>
        <taxon>Niastella</taxon>
    </lineage>
</organism>
<gene>
    <name evidence="2" type="ORF">A3860_37240</name>
</gene>
<name>A0A1V9FMI1_9BACT</name>
<keyword evidence="1" id="KW-0472">Membrane</keyword>
<evidence type="ECO:0000313" key="2">
    <source>
        <dbReference type="EMBL" id="OQP59559.1"/>
    </source>
</evidence>
<dbReference type="RefSeq" id="WP_081154664.1">
    <property type="nucleotide sequence ID" value="NZ_LVYD01000077.1"/>
</dbReference>
<sequence length="90" mass="10180">MRKNVFILGILKARGVKSIAFNHYNYILSSIIAFIFTYSVQTQMPIRLQGFLNAPEEPLKGFVIKKLPGKLSNDMNDARRGKNLYGKSGM</sequence>
<keyword evidence="3" id="KW-1185">Reference proteome</keyword>
<dbReference type="EMBL" id="LVYD01000077">
    <property type="protein sequence ID" value="OQP59559.1"/>
    <property type="molecule type" value="Genomic_DNA"/>
</dbReference>
<accession>A0A1V9FMI1</accession>